<keyword evidence="2" id="KW-1185">Reference proteome</keyword>
<dbReference type="InterPro" id="IPR016181">
    <property type="entry name" value="Acyl_CoA_acyltransferase"/>
</dbReference>
<sequence>MQTSPDRHEYPAHWEADVVLRDGGTARIRPITVGDADRLVSFYEQVSDESKYYRFFAPYPRLSAKDVHRFTNHDFVDRVGLAATIGGEFIATVRYDRIGADGTPASAP</sequence>
<evidence type="ECO:0000313" key="2">
    <source>
        <dbReference type="Proteomes" id="UP000235943"/>
    </source>
</evidence>
<reference evidence="1 2" key="1">
    <citation type="submission" date="2018-01" db="EMBL/GenBank/DDBJ databases">
        <title>Draft genome sequence of Streptomyces sp. 13K301.</title>
        <authorList>
            <person name="Sahin N."/>
            <person name="Saygin H."/>
            <person name="Ay H."/>
        </authorList>
    </citation>
    <scope>NUCLEOTIDE SEQUENCE [LARGE SCALE GENOMIC DNA]</scope>
    <source>
        <strain evidence="1 2">13K301</strain>
    </source>
</reference>
<dbReference type="Proteomes" id="UP000235943">
    <property type="component" value="Unassembled WGS sequence"/>
</dbReference>
<protein>
    <submittedName>
        <fullName evidence="1">Acyl-CoA synthetase</fullName>
    </submittedName>
</protein>
<dbReference type="SUPFAM" id="SSF55729">
    <property type="entry name" value="Acyl-CoA N-acyltransferases (Nat)"/>
    <property type="match status" value="1"/>
</dbReference>
<feature type="non-terminal residue" evidence="1">
    <location>
        <position position="108"/>
    </location>
</feature>
<dbReference type="EMBL" id="POUC01000075">
    <property type="protein sequence ID" value="PNG21749.1"/>
    <property type="molecule type" value="Genomic_DNA"/>
</dbReference>
<comment type="caution">
    <text evidence="1">The sequence shown here is derived from an EMBL/GenBank/DDBJ whole genome shotgun (WGS) entry which is preliminary data.</text>
</comment>
<dbReference type="Gene3D" id="3.40.630.30">
    <property type="match status" value="1"/>
</dbReference>
<proteinExistence type="predicted"/>
<accession>A0A2N8TRV5</accession>
<evidence type="ECO:0000313" key="1">
    <source>
        <dbReference type="EMBL" id="PNG21749.1"/>
    </source>
</evidence>
<gene>
    <name evidence="1" type="ORF">C1J00_13135</name>
</gene>
<dbReference type="AlphaFoldDB" id="A0A2N8TRV5"/>
<organism evidence="1 2">
    <name type="scientific">Streptomyces cahuitamycinicus</name>
    <dbReference type="NCBI Taxonomy" id="2070367"/>
    <lineage>
        <taxon>Bacteria</taxon>
        <taxon>Bacillati</taxon>
        <taxon>Actinomycetota</taxon>
        <taxon>Actinomycetes</taxon>
        <taxon>Kitasatosporales</taxon>
        <taxon>Streptomycetaceae</taxon>
        <taxon>Streptomyces</taxon>
    </lineage>
</organism>
<name>A0A2N8TRV5_9ACTN</name>